<evidence type="ECO:0000313" key="8">
    <source>
        <dbReference type="EMBL" id="GAA4701466.1"/>
    </source>
</evidence>
<dbReference type="InterPro" id="IPR023753">
    <property type="entry name" value="FAD/NAD-binding_dom"/>
</dbReference>
<dbReference type="PIRSF" id="PIRSF000350">
    <property type="entry name" value="Mercury_reductase_MerA"/>
    <property type="match status" value="1"/>
</dbReference>
<gene>
    <name evidence="8" type="ORF">GCM10025781_19820</name>
</gene>
<dbReference type="SUPFAM" id="SSF51905">
    <property type="entry name" value="FAD/NAD(P)-binding domain"/>
    <property type="match status" value="1"/>
</dbReference>
<reference evidence="9" key="1">
    <citation type="journal article" date="2019" name="Int. J. Syst. Evol. Microbiol.">
        <title>The Global Catalogue of Microorganisms (GCM) 10K type strain sequencing project: providing services to taxonomists for standard genome sequencing and annotation.</title>
        <authorList>
            <consortium name="The Broad Institute Genomics Platform"/>
            <consortium name="The Broad Institute Genome Sequencing Center for Infectious Disease"/>
            <person name="Wu L."/>
            <person name="Ma J."/>
        </authorList>
    </citation>
    <scope>NUCLEOTIDE SEQUENCE [LARGE SCALE GENOMIC DNA]</scope>
    <source>
        <strain evidence="9">JCM 18958</strain>
    </source>
</reference>
<accession>A0ABP8X7R6</accession>
<dbReference type="Gene3D" id="3.30.390.30">
    <property type="match status" value="1"/>
</dbReference>
<comment type="caution">
    <text evidence="8">The sequence shown here is derived from an EMBL/GenBank/DDBJ whole genome shotgun (WGS) entry which is preliminary data.</text>
</comment>
<comment type="cofactor">
    <cofactor evidence="1">
        <name>FAD</name>
        <dbReference type="ChEBI" id="CHEBI:57692"/>
    </cofactor>
</comment>
<dbReference type="PANTHER" id="PTHR22912">
    <property type="entry name" value="DISULFIDE OXIDOREDUCTASE"/>
    <property type="match status" value="1"/>
</dbReference>
<dbReference type="Pfam" id="PF07992">
    <property type="entry name" value="Pyr_redox_2"/>
    <property type="match status" value="1"/>
</dbReference>
<evidence type="ECO:0000259" key="7">
    <source>
        <dbReference type="Pfam" id="PF07992"/>
    </source>
</evidence>
<keyword evidence="4" id="KW-0274">FAD</keyword>
<evidence type="ECO:0000256" key="1">
    <source>
        <dbReference type="ARBA" id="ARBA00001974"/>
    </source>
</evidence>
<keyword evidence="3" id="KW-0285">Flavoprotein</keyword>
<evidence type="ECO:0000256" key="5">
    <source>
        <dbReference type="ARBA" id="ARBA00023027"/>
    </source>
</evidence>
<keyword evidence="5" id="KW-0520">NAD</keyword>
<name>A0ABP8X7R6_9MICC</name>
<organism evidence="8 9">
    <name type="scientific">Kocuria gwangalliensis</name>
    <dbReference type="NCBI Taxonomy" id="501592"/>
    <lineage>
        <taxon>Bacteria</taxon>
        <taxon>Bacillati</taxon>
        <taxon>Actinomycetota</taxon>
        <taxon>Actinomycetes</taxon>
        <taxon>Micrococcales</taxon>
        <taxon>Micrococcaceae</taxon>
        <taxon>Kocuria</taxon>
    </lineage>
</organism>
<dbReference type="Gene3D" id="3.50.50.60">
    <property type="entry name" value="FAD/NAD(P)-binding domain"/>
    <property type="match status" value="2"/>
</dbReference>
<evidence type="ECO:0000259" key="6">
    <source>
        <dbReference type="Pfam" id="PF02852"/>
    </source>
</evidence>
<dbReference type="InterPro" id="IPR016156">
    <property type="entry name" value="FAD/NAD-linked_Rdtase_dimer_sf"/>
</dbReference>
<evidence type="ECO:0000313" key="9">
    <source>
        <dbReference type="Proteomes" id="UP001501446"/>
    </source>
</evidence>
<dbReference type="PANTHER" id="PTHR22912:SF151">
    <property type="entry name" value="DIHYDROLIPOYL DEHYDROGENASE, MITOCHONDRIAL"/>
    <property type="match status" value="1"/>
</dbReference>
<dbReference type="InterPro" id="IPR050151">
    <property type="entry name" value="Class-I_Pyr_Nuc-Dis_Oxidored"/>
</dbReference>
<dbReference type="InterPro" id="IPR001100">
    <property type="entry name" value="Pyr_nuc-diS_OxRdtase"/>
</dbReference>
<evidence type="ECO:0000256" key="2">
    <source>
        <dbReference type="ARBA" id="ARBA00007532"/>
    </source>
</evidence>
<sequence>MPGIQESDRQDLTVDVVVIGGGAVGENAAQYAIEGSDLTAVIVEGHLLGGECSYYACMPSKALLRPLDVAGTSADVDGVSPALLDHGGMLQRRDAFVSHYDDSSQVDWAESAGIHVVRGHARLIGERTVRVDDDAASRTITARHAVILATGSEAKVPAEFEGAHVWTSADATGVVEVPERLAIVGGGVVACEAATWLAGLGARVTLLVRGSDLLTGNEPFAGHSVLDGMKAHGVDVMFDASVTACRRDNPEHTGLGKIHGGTVHVETTVGDVDVDEVLVATGRAPRLGDLGVDAVGLTPENILDRDLPDWLHAVGDASGDVPLTHWGKYRARVLGARIRAAALAEPEPFVVEDPPVPQVIFTEPQVAQVGLTEAAAHEQGIDVVTAQVAYNAVAGSALLRNDVPGQAKIVVDRESHCLVGATFVGPEAGEQLHAATVAITGQIPVHVLRHAVPSYPTVSELWLRLLESLPEEMRRPGTD</sequence>
<protein>
    <submittedName>
        <fullName evidence="8">FAD-dependent oxidoreductase</fullName>
    </submittedName>
</protein>
<dbReference type="Pfam" id="PF02852">
    <property type="entry name" value="Pyr_redox_dim"/>
    <property type="match status" value="1"/>
</dbReference>
<proteinExistence type="inferred from homology"/>
<keyword evidence="9" id="KW-1185">Reference proteome</keyword>
<comment type="similarity">
    <text evidence="2">Belongs to the class-I pyridine nucleotide-disulfide oxidoreductase family.</text>
</comment>
<feature type="domain" description="Pyridine nucleotide-disulphide oxidoreductase dimerisation" evidence="6">
    <location>
        <begin position="356"/>
        <end position="461"/>
    </location>
</feature>
<dbReference type="PRINTS" id="PR00411">
    <property type="entry name" value="PNDRDTASEI"/>
</dbReference>
<dbReference type="RefSeq" id="WP_345311396.1">
    <property type="nucleotide sequence ID" value="NZ_BAABLN010000031.1"/>
</dbReference>
<feature type="domain" description="FAD/NAD(P)-binding" evidence="7">
    <location>
        <begin position="15"/>
        <end position="296"/>
    </location>
</feature>
<dbReference type="PRINTS" id="PR00368">
    <property type="entry name" value="FADPNR"/>
</dbReference>
<dbReference type="EMBL" id="BAABLN010000031">
    <property type="protein sequence ID" value="GAA4701466.1"/>
    <property type="molecule type" value="Genomic_DNA"/>
</dbReference>
<evidence type="ECO:0000256" key="4">
    <source>
        <dbReference type="ARBA" id="ARBA00022827"/>
    </source>
</evidence>
<dbReference type="Proteomes" id="UP001501446">
    <property type="component" value="Unassembled WGS sequence"/>
</dbReference>
<dbReference type="SUPFAM" id="SSF55424">
    <property type="entry name" value="FAD/NAD-linked reductases, dimerisation (C-terminal) domain"/>
    <property type="match status" value="1"/>
</dbReference>
<dbReference type="InterPro" id="IPR036188">
    <property type="entry name" value="FAD/NAD-bd_sf"/>
</dbReference>
<dbReference type="InterPro" id="IPR004099">
    <property type="entry name" value="Pyr_nucl-diS_OxRdtase_dimer"/>
</dbReference>
<evidence type="ECO:0000256" key="3">
    <source>
        <dbReference type="ARBA" id="ARBA00022630"/>
    </source>
</evidence>